<dbReference type="EMBL" id="CAWUPB010001184">
    <property type="protein sequence ID" value="CAK7351317.1"/>
    <property type="molecule type" value="Genomic_DNA"/>
</dbReference>
<sequence>MDNADWLIRRHSTVTAWDVTFEYRYSSNVFYSQCVSYNDTVTPQNINQTNGKHRSLSKEDAGGQASVSSLRF</sequence>
<accession>A0AAV1SLA8</accession>
<dbReference type="Proteomes" id="UP001314170">
    <property type="component" value="Unassembled WGS sequence"/>
</dbReference>
<feature type="region of interest" description="Disordered" evidence="1">
    <location>
        <begin position="44"/>
        <end position="72"/>
    </location>
</feature>
<proteinExistence type="predicted"/>
<evidence type="ECO:0000313" key="2">
    <source>
        <dbReference type="EMBL" id="CAK7351317.1"/>
    </source>
</evidence>
<gene>
    <name evidence="2" type="ORF">DCAF_LOCUS23793</name>
</gene>
<organism evidence="2 3">
    <name type="scientific">Dovyalis caffra</name>
    <dbReference type="NCBI Taxonomy" id="77055"/>
    <lineage>
        <taxon>Eukaryota</taxon>
        <taxon>Viridiplantae</taxon>
        <taxon>Streptophyta</taxon>
        <taxon>Embryophyta</taxon>
        <taxon>Tracheophyta</taxon>
        <taxon>Spermatophyta</taxon>
        <taxon>Magnoliopsida</taxon>
        <taxon>eudicotyledons</taxon>
        <taxon>Gunneridae</taxon>
        <taxon>Pentapetalae</taxon>
        <taxon>rosids</taxon>
        <taxon>fabids</taxon>
        <taxon>Malpighiales</taxon>
        <taxon>Salicaceae</taxon>
        <taxon>Flacourtieae</taxon>
        <taxon>Dovyalis</taxon>
    </lineage>
</organism>
<protein>
    <submittedName>
        <fullName evidence="2">Uncharacterized protein</fullName>
    </submittedName>
</protein>
<keyword evidence="3" id="KW-1185">Reference proteome</keyword>
<comment type="caution">
    <text evidence="2">The sequence shown here is derived from an EMBL/GenBank/DDBJ whole genome shotgun (WGS) entry which is preliminary data.</text>
</comment>
<evidence type="ECO:0000313" key="3">
    <source>
        <dbReference type="Proteomes" id="UP001314170"/>
    </source>
</evidence>
<evidence type="ECO:0000256" key="1">
    <source>
        <dbReference type="SAM" id="MobiDB-lite"/>
    </source>
</evidence>
<dbReference type="AlphaFoldDB" id="A0AAV1SLA8"/>
<reference evidence="2 3" key="1">
    <citation type="submission" date="2024-01" db="EMBL/GenBank/DDBJ databases">
        <authorList>
            <person name="Waweru B."/>
        </authorList>
    </citation>
    <scope>NUCLEOTIDE SEQUENCE [LARGE SCALE GENOMIC DNA]</scope>
</reference>
<name>A0AAV1SLA8_9ROSI</name>